<evidence type="ECO:0000313" key="1">
    <source>
        <dbReference type="EMBL" id="OTA20340.1"/>
    </source>
</evidence>
<accession>A0A1Y2SMZ6</accession>
<name>A0A1Y2SMZ6_9GAMM</name>
<evidence type="ECO:0008006" key="3">
    <source>
        <dbReference type="Google" id="ProtNLM"/>
    </source>
</evidence>
<sequence length="188" mass="21589">MSMLTLRHLFLAKKAINYVNNTVGVVSLNQIPHIPELHQYGEVAAESIGYLRELIFIETKINLKKSRIRNDAPNFNEECYRRYIPIRSAYATEFHVGNCGEKAAIAFAHLKLLGVKPVEFFSVNVDDKGDDYHAIVVIGRTTGRCLEPLTWNQEAVICDPWDKKAYPARLYHDKAAFKGTLKLRYRYE</sequence>
<reference evidence="1 2" key="1">
    <citation type="submission" date="2017-01" db="EMBL/GenBank/DDBJ databases">
        <title>Deconstructing symbiosis and pathogenesis requirements using a combined genomic-metabolomic approach.</title>
        <authorList>
            <person name="Tobias N.J."/>
            <person name="Wolff H."/>
            <person name="Djahanschiri B."/>
            <person name="Ebersberger I."/>
            <person name="Bode H.B."/>
        </authorList>
    </citation>
    <scope>NUCLEOTIDE SEQUENCE [LARGE SCALE GENOMIC DNA]</scope>
    <source>
        <strain evidence="1 2">DSM 4764</strain>
    </source>
</reference>
<dbReference type="AlphaFoldDB" id="A0A1Y2SMZ6"/>
<proteinExistence type="predicted"/>
<gene>
    <name evidence="1" type="ORF">Xbed_01565</name>
</gene>
<dbReference type="Proteomes" id="UP000194204">
    <property type="component" value="Unassembled WGS sequence"/>
</dbReference>
<protein>
    <recommendedName>
        <fullName evidence="3">Transglutaminase-like domain-containing protein</fullName>
    </recommendedName>
</protein>
<dbReference type="EMBL" id="MUBK01000010">
    <property type="protein sequence ID" value="OTA20340.1"/>
    <property type="molecule type" value="Genomic_DNA"/>
</dbReference>
<comment type="caution">
    <text evidence="1">The sequence shown here is derived from an EMBL/GenBank/DDBJ whole genome shotgun (WGS) entry which is preliminary data.</text>
</comment>
<organism evidence="1 2">
    <name type="scientific">Xenorhabdus beddingii</name>
    <dbReference type="NCBI Taxonomy" id="40578"/>
    <lineage>
        <taxon>Bacteria</taxon>
        <taxon>Pseudomonadati</taxon>
        <taxon>Pseudomonadota</taxon>
        <taxon>Gammaproteobacteria</taxon>
        <taxon>Enterobacterales</taxon>
        <taxon>Morganellaceae</taxon>
        <taxon>Xenorhabdus</taxon>
    </lineage>
</organism>
<evidence type="ECO:0000313" key="2">
    <source>
        <dbReference type="Proteomes" id="UP000194204"/>
    </source>
</evidence>
<keyword evidence="2" id="KW-1185">Reference proteome</keyword>
<dbReference type="STRING" id="40578.Xbed_01565"/>